<evidence type="ECO:0000256" key="2">
    <source>
        <dbReference type="ARBA" id="ARBA00023002"/>
    </source>
</evidence>
<evidence type="ECO:0000259" key="3">
    <source>
        <dbReference type="Pfam" id="PF00107"/>
    </source>
</evidence>
<dbReference type="Gene3D" id="3.40.50.720">
    <property type="entry name" value="NAD(P)-binding Rossmann-like Domain"/>
    <property type="match status" value="1"/>
</dbReference>
<evidence type="ECO:0000313" key="5">
    <source>
        <dbReference type="Proteomes" id="UP000318405"/>
    </source>
</evidence>
<organism evidence="4 5">
    <name type="scientific">Verticiella sediminum</name>
    <dbReference type="NCBI Taxonomy" id="1247510"/>
    <lineage>
        <taxon>Bacteria</taxon>
        <taxon>Pseudomonadati</taxon>
        <taxon>Pseudomonadota</taxon>
        <taxon>Betaproteobacteria</taxon>
        <taxon>Burkholderiales</taxon>
        <taxon>Alcaligenaceae</taxon>
        <taxon>Verticiella</taxon>
    </lineage>
</organism>
<dbReference type="Proteomes" id="UP000318405">
    <property type="component" value="Unassembled WGS sequence"/>
</dbReference>
<keyword evidence="1" id="KW-0521">NADP</keyword>
<evidence type="ECO:0000313" key="4">
    <source>
        <dbReference type="EMBL" id="TSH92713.1"/>
    </source>
</evidence>
<protein>
    <submittedName>
        <fullName evidence="4">Zinc-binding dehydrogenase</fullName>
    </submittedName>
</protein>
<sequence>MRNPARAGWRRDPDHLAAWTVPSSRHANERASMHRTRLQGITGQAQADAGRPHEAADAHVLAALPVKADTCRAWDMAPDAWALTVRMPGDSGGRGSLLWPHAARQAPRRIVLAPETVLPVPAHLDDASAARLALDWTRVWNALARRAALRADEAVLIHDAHTLPGRLAIHLAIQLGASPMAMARTADDFPALFAAGAVEVMRYTDPWPQLLREHGGVDVVLDPGDGARLDPSLTCASAHARLVLLGQTVAPDLHLDLPRLLAKGVSIIAASWSPQREAHLLAQAAVQFKTYLQAGRMPA</sequence>
<gene>
    <name evidence="4" type="ORF">FOZ76_14965</name>
</gene>
<dbReference type="GO" id="GO:0016651">
    <property type="term" value="F:oxidoreductase activity, acting on NAD(P)H"/>
    <property type="evidence" value="ECO:0007669"/>
    <property type="project" value="TreeGrafter"/>
</dbReference>
<dbReference type="Pfam" id="PF00107">
    <property type="entry name" value="ADH_zinc_N"/>
    <property type="match status" value="1"/>
</dbReference>
<accession>A0A556AII9</accession>
<dbReference type="AlphaFoldDB" id="A0A556AII9"/>
<proteinExistence type="predicted"/>
<dbReference type="InterPro" id="IPR036291">
    <property type="entry name" value="NAD(P)-bd_dom_sf"/>
</dbReference>
<name>A0A556AII9_9BURK</name>
<keyword evidence="2" id="KW-0560">Oxidoreductase</keyword>
<dbReference type="SUPFAM" id="SSF51735">
    <property type="entry name" value="NAD(P)-binding Rossmann-fold domains"/>
    <property type="match status" value="1"/>
</dbReference>
<dbReference type="InterPro" id="IPR013149">
    <property type="entry name" value="ADH-like_C"/>
</dbReference>
<dbReference type="EMBL" id="VLTJ01000029">
    <property type="protein sequence ID" value="TSH92713.1"/>
    <property type="molecule type" value="Genomic_DNA"/>
</dbReference>
<dbReference type="GO" id="GO:0070402">
    <property type="term" value="F:NADPH binding"/>
    <property type="evidence" value="ECO:0007669"/>
    <property type="project" value="TreeGrafter"/>
</dbReference>
<comment type="caution">
    <text evidence="4">The sequence shown here is derived from an EMBL/GenBank/DDBJ whole genome shotgun (WGS) entry which is preliminary data.</text>
</comment>
<keyword evidence="5" id="KW-1185">Reference proteome</keyword>
<reference evidence="4 5" key="1">
    <citation type="submission" date="2019-07" db="EMBL/GenBank/DDBJ databases">
        <title>Qingshengfaniella alkalisoli gen. nov., sp. nov., isolated from saline soil.</title>
        <authorList>
            <person name="Xu L."/>
            <person name="Huang X.-X."/>
            <person name="Sun J.-Q."/>
        </authorList>
    </citation>
    <scope>NUCLEOTIDE SEQUENCE [LARGE SCALE GENOMIC DNA]</scope>
    <source>
        <strain evidence="4 5">DSM 27279</strain>
    </source>
</reference>
<evidence type="ECO:0000256" key="1">
    <source>
        <dbReference type="ARBA" id="ARBA00022857"/>
    </source>
</evidence>
<dbReference type="Gene3D" id="3.90.180.10">
    <property type="entry name" value="Medium-chain alcohol dehydrogenases, catalytic domain"/>
    <property type="match status" value="1"/>
</dbReference>
<dbReference type="PANTHER" id="PTHR48106:SF18">
    <property type="entry name" value="QUINONE OXIDOREDUCTASE PIG3"/>
    <property type="match status" value="1"/>
</dbReference>
<dbReference type="PANTHER" id="PTHR48106">
    <property type="entry name" value="QUINONE OXIDOREDUCTASE PIG3-RELATED"/>
    <property type="match status" value="1"/>
</dbReference>
<feature type="domain" description="Alcohol dehydrogenase-like C-terminal" evidence="3">
    <location>
        <begin position="165"/>
        <end position="274"/>
    </location>
</feature>